<dbReference type="Proteomes" id="UP001288320">
    <property type="component" value="Unassembled WGS sequence"/>
</dbReference>
<proteinExistence type="predicted"/>
<evidence type="ECO:0000313" key="3">
    <source>
        <dbReference type="EMBL" id="MDY5145732.1"/>
    </source>
</evidence>
<sequence length="250" mass="25668">MLTRYRSIIGVSWASSVTFATVGTAVTTVLVLPLLDVLFDVVLGNDVGTPDLVRTGYAAALVALATSVASGVVSAVATDRALGIFQEVHLRRRFDVVYWVAVATVPCILAVSTGSAAIGAVFLLSPDKDAMLLGRVALLAVAALVCGVLLGVAAAGVGVDLPDPYLGATLLATFLPVFTGVIVPLEYYPPVLTALANAVPLSGTIAGIAEPVGWLVVRDIAVAAIWAGIGVLATRHAVARLRSGMRRDVV</sequence>
<gene>
    <name evidence="2" type="ORF">R6G74_00590</name>
    <name evidence="3" type="ORF">R6P33_01675</name>
</gene>
<evidence type="ECO:0000313" key="2">
    <source>
        <dbReference type="EMBL" id="MDY5139817.1"/>
    </source>
</evidence>
<feature type="transmembrane region" description="Helical" evidence="1">
    <location>
        <begin position="165"/>
        <end position="185"/>
    </location>
</feature>
<dbReference type="AlphaFoldDB" id="A0AAW9H9N5"/>
<dbReference type="EMBL" id="JAWNFY010000003">
    <property type="protein sequence ID" value="MDY5145732.1"/>
    <property type="molecule type" value="Genomic_DNA"/>
</dbReference>
<dbReference type="RefSeq" id="WP_101595126.1">
    <property type="nucleotide sequence ID" value="NZ_CAUPFC010000001.1"/>
</dbReference>
<keyword evidence="1" id="KW-0812">Transmembrane</keyword>
<name>A0AAW9H9N5_9ACTO</name>
<feature type="transmembrane region" description="Helical" evidence="1">
    <location>
        <begin position="55"/>
        <end position="76"/>
    </location>
</feature>
<feature type="transmembrane region" description="Helical" evidence="1">
    <location>
        <begin position="220"/>
        <end position="238"/>
    </location>
</feature>
<feature type="transmembrane region" description="Helical" evidence="1">
    <location>
        <begin position="96"/>
        <end position="124"/>
    </location>
</feature>
<dbReference type="GeneID" id="92813910"/>
<evidence type="ECO:0000313" key="4">
    <source>
        <dbReference type="Proteomes" id="UP001284901"/>
    </source>
</evidence>
<reference evidence="2 4" key="1">
    <citation type="submission" date="2023-10" db="EMBL/GenBank/DDBJ databases">
        <title>Whole Genome based description of the genera Actinobaculum and Actinotignum reveals a complex phylogenetic relationship within the species included in the genus Actinotignum.</title>
        <authorList>
            <person name="Jensen C.S."/>
            <person name="Dargis R."/>
            <person name="Kemp M."/>
            <person name="Christensen J.J."/>
        </authorList>
    </citation>
    <scope>NUCLEOTIDE SEQUENCE</scope>
    <source>
        <strain evidence="3 4">SLA_B089</strain>
        <strain evidence="2">SLA_B245</strain>
    </source>
</reference>
<keyword evidence="4" id="KW-1185">Reference proteome</keyword>
<evidence type="ECO:0000313" key="5">
    <source>
        <dbReference type="Proteomes" id="UP001288320"/>
    </source>
</evidence>
<dbReference type="Proteomes" id="UP001284901">
    <property type="component" value="Unassembled WGS sequence"/>
</dbReference>
<keyword evidence="1" id="KW-0472">Membrane</keyword>
<accession>A0AAW9H9N5</accession>
<feature type="transmembrane region" description="Helical" evidence="1">
    <location>
        <begin position="136"/>
        <end position="158"/>
    </location>
</feature>
<feature type="transmembrane region" description="Helical" evidence="1">
    <location>
        <begin position="12"/>
        <end position="35"/>
    </location>
</feature>
<protein>
    <submittedName>
        <fullName evidence="2">ABC transporter</fullName>
    </submittedName>
</protein>
<organism evidence="2 5">
    <name type="scientific">Actinotignum timonense</name>
    <dbReference type="NCBI Taxonomy" id="1870995"/>
    <lineage>
        <taxon>Bacteria</taxon>
        <taxon>Bacillati</taxon>
        <taxon>Actinomycetota</taxon>
        <taxon>Actinomycetes</taxon>
        <taxon>Actinomycetales</taxon>
        <taxon>Actinomycetaceae</taxon>
        <taxon>Actinotignum</taxon>
    </lineage>
</organism>
<dbReference type="EMBL" id="JAWNFV010000001">
    <property type="protein sequence ID" value="MDY5139817.1"/>
    <property type="molecule type" value="Genomic_DNA"/>
</dbReference>
<evidence type="ECO:0000256" key="1">
    <source>
        <dbReference type="SAM" id="Phobius"/>
    </source>
</evidence>
<comment type="caution">
    <text evidence="2">The sequence shown here is derived from an EMBL/GenBank/DDBJ whole genome shotgun (WGS) entry which is preliminary data.</text>
</comment>
<keyword evidence="1" id="KW-1133">Transmembrane helix</keyword>